<reference evidence="1 2" key="1">
    <citation type="journal article" date="2015" name="Genome Announc.">
        <title>Genome Sequences of Mycobacteriophages AlanGrant, Baee, Corofin, OrangeOswald, and Vincenzo, New Members of Cluster B.</title>
        <authorList>
            <person name="Pope W.H."/>
            <person name="Carbonara M.E."/>
            <person name="Cioffi H.M."/>
            <person name="Cruz T."/>
            <person name="Dang B.Q."/>
            <person name="Doyle A.N."/>
            <person name="Fan O.H."/>
            <person name="Gallagher M."/>
            <person name="Gentile G.M."/>
            <person name="German B.A."/>
            <person name="Farrell M.E."/>
            <person name="Gerwig M."/>
            <person name="Hunter K.L."/>
            <person name="Lefever V.E."/>
            <person name="Marfisi N.A."/>
            <person name="McDonnell J.E."/>
            <person name="Monga J.K."/>
            <person name="Quiroz K.G."/>
            <person name="Pong A.C."/>
            <person name="Rimple P.A."/>
            <person name="Situ M."/>
            <person name="Sohnen P.C."/>
            <person name="Stockinger A.N."/>
            <person name="Thompson P.K."/>
            <person name="Torchio N.M."/>
            <person name="Toner C.L."/>
            <person name="Ulbrich M.C."/>
            <person name="Vohra N.I."/>
            <person name="Zakir A."/>
            <person name="Adkins N.L."/>
            <person name="Brown B.R."/>
            <person name="Churilla B.M."/>
            <person name="Kramer Z.J."/>
            <person name="Lapin J.S."/>
            <person name="Montgomery M.T."/>
            <person name="Prout A.K."/>
            <person name="Grubb S.R."/>
            <person name="Warner M.H."/>
            <person name="Bowman C.A."/>
            <person name="Russell D.A."/>
            <person name="Hatfull G.F."/>
        </authorList>
    </citation>
    <scope>NUCLEOTIDE SEQUENCE [LARGE SCALE GENOMIC DNA]</scope>
</reference>
<proteinExistence type="predicted"/>
<keyword evidence="2" id="KW-1185">Reference proteome</keyword>
<evidence type="ECO:0000313" key="1">
    <source>
        <dbReference type="EMBL" id="AKF14591.1"/>
    </source>
</evidence>
<protein>
    <submittedName>
        <fullName evidence="1">Uncharacterized protein</fullName>
    </submittedName>
</protein>
<accession>A0A0F6WE63</accession>
<dbReference type="GeneID" id="26586380"/>
<dbReference type="KEGG" id="vg:26586380"/>
<dbReference type="RefSeq" id="YP_009193477.1">
    <property type="nucleotide sequence ID" value="NC_028742.1"/>
</dbReference>
<name>A0A0F6WE63_9CAUD</name>
<sequence>MADPAAHVVATVMQSMSEAFTVPPADPTPVRFFAGDGPALAAWDSHASQSCDIPFLWVLAQRRYRSQTFPAPTIDTTPCGLSRVIQLQVGVGRCVDVSELPSWDTYLAEATRSLGDSYRIELALCKAAKLLTADGIEAGTDTLLPYGPEGGVVAWTGVIYASL</sequence>
<organism evidence="1 2">
    <name type="scientific">Mycobacterium phage Baee</name>
    <dbReference type="NCBI Taxonomy" id="1647306"/>
    <lineage>
        <taxon>Viruses</taxon>
        <taxon>Duplodnaviria</taxon>
        <taxon>Heunggongvirae</taxon>
        <taxon>Uroviricota</taxon>
        <taxon>Caudoviricetes</taxon>
        <taxon>Bclasvirinae</taxon>
        <taxon>Acadianvirus</taxon>
        <taxon>Acadianvirus baee</taxon>
    </lineage>
</organism>
<evidence type="ECO:0000313" key="2">
    <source>
        <dbReference type="Proteomes" id="UP000204054"/>
    </source>
</evidence>
<gene>
    <name evidence="1" type="primary">22</name>
    <name evidence="1" type="ORF">SEA_BAEE_22</name>
</gene>
<dbReference type="Proteomes" id="UP000204054">
    <property type="component" value="Segment"/>
</dbReference>
<dbReference type="EMBL" id="KR080199">
    <property type="protein sequence ID" value="AKF14591.1"/>
    <property type="molecule type" value="Genomic_DNA"/>
</dbReference>
<dbReference type="OrthoDB" id="12517at10239"/>